<name>A0AAV3SCI1_HALDO</name>
<evidence type="ECO:0000313" key="2">
    <source>
        <dbReference type="EMBL" id="GAA0449499.1"/>
    </source>
</evidence>
<dbReference type="Proteomes" id="UP001500962">
    <property type="component" value="Unassembled WGS sequence"/>
</dbReference>
<dbReference type="AlphaFoldDB" id="A0AAV3SCI1"/>
<protein>
    <submittedName>
        <fullName evidence="2">Helix-turn-helix domain-containing protein</fullName>
    </submittedName>
    <submittedName>
        <fullName evidence="3">IS630 family transposase</fullName>
    </submittedName>
</protein>
<dbReference type="Pfam" id="PF13565">
    <property type="entry name" value="HTH_32"/>
    <property type="match status" value="1"/>
</dbReference>
<sequence>MGTRRTEIERHLPEEEIDELLRATKDDRRLRRIGFVKNLYRGDTIPEAADREGRSPATGTRWASAWNEGGFDELMPDFGGGRPAKLDDTEKEELLDLLRKGQPWQAQEIDRLLDDEFGVEYHSNYLGTFLRNLGLSAMKSPANASDRPPQRAEAVGEDDGEASDEAEPSRGSHERDTGRRWVVDEDD</sequence>
<dbReference type="EMBL" id="BAAADN010000002">
    <property type="protein sequence ID" value="GAA0449499.1"/>
    <property type="molecule type" value="Genomic_DNA"/>
</dbReference>
<evidence type="ECO:0000256" key="1">
    <source>
        <dbReference type="SAM" id="MobiDB-lite"/>
    </source>
</evidence>
<keyword evidence="4" id="KW-1185">Reference proteome</keyword>
<accession>A0AAV3SCI1</accession>
<reference evidence="3" key="2">
    <citation type="submission" date="2022-04" db="EMBL/GenBank/DDBJ databases">
        <title>Sequencing and genomic assembly of Halococcus dombrowskii.</title>
        <authorList>
            <person name="Lim S.W."/>
            <person name="MacLea K.S."/>
        </authorList>
    </citation>
    <scope>NUCLEOTIDE SEQUENCE</scope>
    <source>
        <strain evidence="3">H4</strain>
    </source>
</reference>
<dbReference type="GeneID" id="71762180"/>
<evidence type="ECO:0000313" key="3">
    <source>
        <dbReference type="EMBL" id="UOO94300.1"/>
    </source>
</evidence>
<dbReference type="InterPro" id="IPR047655">
    <property type="entry name" value="Transpos_IS630-like"/>
</dbReference>
<feature type="region of interest" description="Disordered" evidence="1">
    <location>
        <begin position="139"/>
        <end position="187"/>
    </location>
</feature>
<dbReference type="RefSeq" id="WP_244699681.1">
    <property type="nucleotide sequence ID" value="NZ_BAAADN010000002.1"/>
</dbReference>
<evidence type="ECO:0000313" key="4">
    <source>
        <dbReference type="Proteomes" id="UP000830542"/>
    </source>
</evidence>
<dbReference type="InterPro" id="IPR009057">
    <property type="entry name" value="Homeodomain-like_sf"/>
</dbReference>
<feature type="compositionally biased region" description="Basic and acidic residues" evidence="1">
    <location>
        <begin position="167"/>
        <end position="187"/>
    </location>
</feature>
<gene>
    <name evidence="2" type="ORF">GCM10008985_01120</name>
    <name evidence="3" type="ORF">MUK72_09990</name>
</gene>
<organism evidence="2 5">
    <name type="scientific">Halococcus dombrowskii</name>
    <dbReference type="NCBI Taxonomy" id="179637"/>
    <lineage>
        <taxon>Archaea</taxon>
        <taxon>Methanobacteriati</taxon>
        <taxon>Methanobacteriota</taxon>
        <taxon>Stenosarchaea group</taxon>
        <taxon>Halobacteria</taxon>
        <taxon>Halobacteriales</taxon>
        <taxon>Halococcaceae</taxon>
        <taxon>Halococcus</taxon>
    </lineage>
</organism>
<feature type="compositionally biased region" description="Acidic residues" evidence="1">
    <location>
        <begin position="155"/>
        <end position="166"/>
    </location>
</feature>
<evidence type="ECO:0000313" key="5">
    <source>
        <dbReference type="Proteomes" id="UP001500962"/>
    </source>
</evidence>
<reference evidence="2" key="3">
    <citation type="submission" date="2023-12" db="EMBL/GenBank/DDBJ databases">
        <authorList>
            <person name="Sun Q."/>
            <person name="Inoue M."/>
        </authorList>
    </citation>
    <scope>NUCLEOTIDE SEQUENCE</scope>
    <source>
        <strain evidence="2">JCM 12289</strain>
    </source>
</reference>
<dbReference type="Proteomes" id="UP000830542">
    <property type="component" value="Chromosome"/>
</dbReference>
<dbReference type="NCBIfam" id="NF033545">
    <property type="entry name" value="transpos_IS630"/>
    <property type="match status" value="1"/>
</dbReference>
<dbReference type="KEGG" id="hdo:MUK72_09990"/>
<reference evidence="2" key="1">
    <citation type="journal article" date="2014" name="Int. J. Syst. Evol. Microbiol.">
        <title>Complete genome sequence of Corynebacterium casei LMG S-19264T (=DSM 44701T), isolated from a smear-ripened cheese.</title>
        <authorList>
            <consortium name="US DOE Joint Genome Institute (JGI-PGF)"/>
            <person name="Walter F."/>
            <person name="Albersmeier A."/>
            <person name="Kalinowski J."/>
            <person name="Ruckert C."/>
        </authorList>
    </citation>
    <scope>NUCLEOTIDE SEQUENCE</scope>
    <source>
        <strain evidence="2">JCM 12289</strain>
    </source>
</reference>
<dbReference type="EMBL" id="CP095005">
    <property type="protein sequence ID" value="UOO94300.1"/>
    <property type="molecule type" value="Genomic_DNA"/>
</dbReference>
<dbReference type="SUPFAM" id="SSF46689">
    <property type="entry name" value="Homeodomain-like"/>
    <property type="match status" value="1"/>
</dbReference>
<proteinExistence type="predicted"/>